<dbReference type="PANTHER" id="PTHR34820:SF4">
    <property type="entry name" value="INNER MEMBRANE PROTEIN YEBZ"/>
    <property type="match status" value="1"/>
</dbReference>
<feature type="domain" description="CopC" evidence="15">
    <location>
        <begin position="35"/>
        <end position="131"/>
    </location>
</feature>
<reference evidence="17 18" key="1">
    <citation type="journal article" date="2014" name="Int. J. Syst. Evol. Microbiol.">
        <title>Complete genome sequence of Corynebacterium casei LMG S-19264T (=DSM 44701T), isolated from a smear-ripened cheese.</title>
        <authorList>
            <consortium name="US DOE Joint Genome Institute (JGI-PGF)"/>
            <person name="Walter F."/>
            <person name="Albersmeier A."/>
            <person name="Kalinowski J."/>
            <person name="Ruckert C."/>
        </authorList>
    </citation>
    <scope>NUCLEOTIDE SEQUENCE [LARGE SCALE GENOMIC DNA]</scope>
    <source>
        <strain evidence="17 18">CGMCC 4.7111</strain>
    </source>
</reference>
<keyword evidence="6" id="KW-0479">Metal-binding</keyword>
<feature type="transmembrane region" description="Helical" evidence="14">
    <location>
        <begin position="262"/>
        <end position="283"/>
    </location>
</feature>
<evidence type="ECO:0000256" key="3">
    <source>
        <dbReference type="ARBA" id="ARBA00010509"/>
    </source>
</evidence>
<feature type="transmembrane region" description="Helical" evidence="14">
    <location>
        <begin position="230"/>
        <end position="250"/>
    </location>
</feature>
<comment type="subcellular location">
    <subcellularLocation>
        <location evidence="2">Cell membrane</location>
        <topology evidence="2">Multi-pass membrane protein</topology>
    </subcellularLocation>
    <subcellularLocation>
        <location evidence="1">Periplasm</location>
    </subcellularLocation>
</comment>
<evidence type="ECO:0000256" key="1">
    <source>
        <dbReference type="ARBA" id="ARBA00004418"/>
    </source>
</evidence>
<dbReference type="Gene3D" id="2.60.40.1220">
    <property type="match status" value="1"/>
</dbReference>
<evidence type="ECO:0000313" key="18">
    <source>
        <dbReference type="Proteomes" id="UP000600365"/>
    </source>
</evidence>
<keyword evidence="9 14" id="KW-1133">Transmembrane helix</keyword>
<evidence type="ECO:0000256" key="12">
    <source>
        <dbReference type="ARBA" id="ARBA00070395"/>
    </source>
</evidence>
<evidence type="ECO:0000256" key="8">
    <source>
        <dbReference type="ARBA" id="ARBA00022764"/>
    </source>
</evidence>
<dbReference type="InterPro" id="IPR014756">
    <property type="entry name" value="Ig_E-set"/>
</dbReference>
<dbReference type="InterPro" id="IPR007348">
    <property type="entry name" value="CopC_dom"/>
</dbReference>
<evidence type="ECO:0000256" key="6">
    <source>
        <dbReference type="ARBA" id="ARBA00022723"/>
    </source>
</evidence>
<dbReference type="Proteomes" id="UP000600365">
    <property type="component" value="Unassembled WGS sequence"/>
</dbReference>
<evidence type="ECO:0000256" key="9">
    <source>
        <dbReference type="ARBA" id="ARBA00022989"/>
    </source>
</evidence>
<evidence type="ECO:0000256" key="5">
    <source>
        <dbReference type="ARBA" id="ARBA00022692"/>
    </source>
</evidence>
<evidence type="ECO:0000313" key="17">
    <source>
        <dbReference type="EMBL" id="GGN67069.1"/>
    </source>
</evidence>
<dbReference type="GO" id="GO:0046688">
    <property type="term" value="P:response to copper ion"/>
    <property type="evidence" value="ECO:0007669"/>
    <property type="project" value="InterPro"/>
</dbReference>
<comment type="similarity">
    <text evidence="3">Belongs to the CopC family.</text>
</comment>
<dbReference type="InterPro" id="IPR032694">
    <property type="entry name" value="CopC/D"/>
</dbReference>
<keyword evidence="7" id="KW-0732">Signal</keyword>
<keyword evidence="5 14" id="KW-0812">Transmembrane</keyword>
<dbReference type="GO" id="GO:0042597">
    <property type="term" value="C:periplasmic space"/>
    <property type="evidence" value="ECO:0007669"/>
    <property type="project" value="UniProtKB-SubCell"/>
</dbReference>
<evidence type="ECO:0000259" key="15">
    <source>
        <dbReference type="Pfam" id="PF04234"/>
    </source>
</evidence>
<keyword evidence="8" id="KW-0574">Periplasm</keyword>
<evidence type="ECO:0000256" key="7">
    <source>
        <dbReference type="ARBA" id="ARBA00022729"/>
    </source>
</evidence>
<dbReference type="FunFam" id="2.60.40.1220:FF:000001">
    <property type="entry name" value="CopC domain-containing protein YobA"/>
    <property type="match status" value="1"/>
</dbReference>
<evidence type="ECO:0000256" key="2">
    <source>
        <dbReference type="ARBA" id="ARBA00004651"/>
    </source>
</evidence>
<feature type="transmembrane region" description="Helical" evidence="14">
    <location>
        <begin position="331"/>
        <end position="352"/>
    </location>
</feature>
<evidence type="ECO:0000256" key="11">
    <source>
        <dbReference type="ARBA" id="ARBA00023136"/>
    </source>
</evidence>
<evidence type="ECO:0000256" key="14">
    <source>
        <dbReference type="SAM" id="Phobius"/>
    </source>
</evidence>
<proteinExistence type="inferred from homology"/>
<dbReference type="EMBL" id="BMMM01000006">
    <property type="protein sequence ID" value="GGN67069.1"/>
    <property type="molecule type" value="Genomic_DNA"/>
</dbReference>
<feature type="transmembrane region" description="Helical" evidence="14">
    <location>
        <begin position="160"/>
        <end position="181"/>
    </location>
</feature>
<keyword evidence="10" id="KW-0186">Copper</keyword>
<dbReference type="Pfam" id="PF04234">
    <property type="entry name" value="CopC"/>
    <property type="match status" value="1"/>
</dbReference>
<dbReference type="GO" id="GO:0006825">
    <property type="term" value="P:copper ion transport"/>
    <property type="evidence" value="ECO:0007669"/>
    <property type="project" value="InterPro"/>
</dbReference>
<evidence type="ECO:0000259" key="16">
    <source>
        <dbReference type="Pfam" id="PF05425"/>
    </source>
</evidence>
<keyword evidence="11 14" id="KW-0472">Membrane</keyword>
<organism evidence="17 18">
    <name type="scientific">Streptomyces albiflavescens</name>
    <dbReference type="NCBI Taxonomy" id="1623582"/>
    <lineage>
        <taxon>Bacteria</taxon>
        <taxon>Bacillati</taxon>
        <taxon>Actinomycetota</taxon>
        <taxon>Actinomycetes</taxon>
        <taxon>Kitasatosporales</taxon>
        <taxon>Streptomycetaceae</taxon>
        <taxon>Streptomyces</taxon>
    </lineage>
</organism>
<feature type="compositionally biased region" description="Low complexity" evidence="13">
    <location>
        <begin position="510"/>
        <end position="528"/>
    </location>
</feature>
<comment type="caution">
    <text evidence="17">The sequence shown here is derived from an EMBL/GenBank/DDBJ whole genome shotgun (WGS) entry which is preliminary data.</text>
</comment>
<keyword evidence="18" id="KW-1185">Reference proteome</keyword>
<dbReference type="RefSeq" id="WP_229703143.1">
    <property type="nucleotide sequence ID" value="NZ_BMMM01000006.1"/>
</dbReference>
<keyword evidence="4" id="KW-1003">Cell membrane</keyword>
<feature type="transmembrane region" description="Helical" evidence="14">
    <location>
        <begin position="295"/>
        <end position="319"/>
    </location>
</feature>
<gene>
    <name evidence="17" type="ORF">GCM10011579_039160</name>
</gene>
<feature type="transmembrane region" description="Helical" evidence="14">
    <location>
        <begin position="372"/>
        <end position="389"/>
    </location>
</feature>
<feature type="region of interest" description="Disordered" evidence="13">
    <location>
        <begin position="425"/>
        <end position="473"/>
    </location>
</feature>
<dbReference type="AlphaFoldDB" id="A0A917Y628"/>
<dbReference type="GO" id="GO:0005886">
    <property type="term" value="C:plasma membrane"/>
    <property type="evidence" value="ECO:0007669"/>
    <property type="project" value="UniProtKB-SubCell"/>
</dbReference>
<feature type="region of interest" description="Disordered" evidence="13">
    <location>
        <begin position="510"/>
        <end position="537"/>
    </location>
</feature>
<evidence type="ECO:0000256" key="13">
    <source>
        <dbReference type="SAM" id="MobiDB-lite"/>
    </source>
</evidence>
<feature type="domain" description="Copper resistance protein D" evidence="16">
    <location>
        <begin position="330"/>
        <end position="397"/>
    </location>
</feature>
<dbReference type="InterPro" id="IPR014755">
    <property type="entry name" value="Cu-Rt/internalin_Ig-like"/>
</dbReference>
<dbReference type="GO" id="GO:0005507">
    <property type="term" value="F:copper ion binding"/>
    <property type="evidence" value="ECO:0007669"/>
    <property type="project" value="InterPro"/>
</dbReference>
<dbReference type="PANTHER" id="PTHR34820">
    <property type="entry name" value="INNER MEMBRANE PROTEIN YEBZ"/>
    <property type="match status" value="1"/>
</dbReference>
<feature type="transmembrane region" description="Helical" evidence="14">
    <location>
        <begin position="483"/>
        <end position="502"/>
    </location>
</feature>
<name>A0A917Y628_9ACTN</name>
<protein>
    <recommendedName>
        <fullName evidence="12">Protein YobA</fullName>
    </recommendedName>
</protein>
<sequence>MSGQRDRRRIVRGLGLIIGVLVLVLFGGVGGASAHAALTGTDPQDGSVLKSAPRQITLTFSESVGLLDDSFRVLTPENRRVHTGRPEHAGDRSSTARVTLPRGLGTGTFTVVWRVVSGDSHPVSGAFTFSIGQPSATTAAVPTARAADAASATLYDIARYVAYGGLALLIGAGVFVLASGYPGSVRRLLQTGWWTLLLSTLALLLLRGPYERGTGVASALDPAALRETLTSKPGVVLVARLVLLVAAAFLPERVRVRERGQARAVLALGGVLALALAVTWAAAEHASAGIQVPVAMVSSVLHLLAMAVWLGGLTALLTALHRPGEPLPTAVVTRFSRLALASVAVLAATGVYQSWRGLGSWDALTSTSYGRLLLVKLGGVLLLLAGAAYSRRWTGRLVVAEAAVPATVPAERVAVPVGGPAVAETAAPEDVSADATPGPGSGSDSDPRSGSRSGSDPRSGSGSESGSGAGDPAAYRRALRRSVLAEVTVGIVVLVITTLLTGTQPGRAAEETAAASTAAPGQPTSSTTLVPFDVGTPGGHGKVQIELTPGRVGENSVQAVILGPDGGIATVPELRLTFTLAAQKVGPLDAELTDKGGYWGTDGLTLPLAGTWTMNVTVRTSDIDQVTVSKTVKIG</sequence>
<dbReference type="Pfam" id="PF05425">
    <property type="entry name" value="CopD"/>
    <property type="match status" value="1"/>
</dbReference>
<evidence type="ECO:0000256" key="10">
    <source>
        <dbReference type="ARBA" id="ARBA00023008"/>
    </source>
</evidence>
<feature type="transmembrane region" description="Helical" evidence="14">
    <location>
        <begin position="193"/>
        <end position="210"/>
    </location>
</feature>
<feature type="compositionally biased region" description="Low complexity" evidence="13">
    <location>
        <begin position="442"/>
        <end position="462"/>
    </location>
</feature>
<dbReference type="InterPro" id="IPR008457">
    <property type="entry name" value="Cu-R_CopD_dom"/>
</dbReference>
<accession>A0A917Y628</accession>
<dbReference type="SUPFAM" id="SSF81296">
    <property type="entry name" value="E set domains"/>
    <property type="match status" value="1"/>
</dbReference>
<evidence type="ECO:0000256" key="4">
    <source>
        <dbReference type="ARBA" id="ARBA00022475"/>
    </source>
</evidence>